<protein>
    <submittedName>
        <fullName evidence="1">Uncharacterized protein</fullName>
    </submittedName>
</protein>
<name>A0A483LA55_KLEPN</name>
<sequence>MMADEDHPTSHYFQKRLSQLKVWEFCLTFMANGVKSFARLSTAYFVYRISPYLPVQKRKPAEAGFLMLPYHFSLSTLAKLKVEGYPVV</sequence>
<reference evidence="1" key="1">
    <citation type="submission" date="2019-01" db="EMBL/GenBank/DDBJ databases">
        <authorList>
            <person name="Lista F."/>
            <person name="Anselmo A."/>
        </authorList>
    </citation>
    <scope>NUCLEOTIDE SEQUENCE</scope>
    <source>
        <strain evidence="1">5S</strain>
    </source>
</reference>
<organism evidence="1">
    <name type="scientific">Klebsiella pneumoniae</name>
    <dbReference type="NCBI Taxonomy" id="573"/>
    <lineage>
        <taxon>Bacteria</taxon>
        <taxon>Pseudomonadati</taxon>
        <taxon>Pseudomonadota</taxon>
        <taxon>Gammaproteobacteria</taxon>
        <taxon>Enterobacterales</taxon>
        <taxon>Enterobacteriaceae</taxon>
        <taxon>Klebsiella/Raoultella group</taxon>
        <taxon>Klebsiella</taxon>
        <taxon>Klebsiella pneumoniae complex</taxon>
    </lineage>
</organism>
<dbReference type="EMBL" id="SDCR01000010">
    <property type="protein sequence ID" value="TCX72803.1"/>
    <property type="molecule type" value="Genomic_DNA"/>
</dbReference>
<proteinExistence type="predicted"/>
<dbReference type="AlphaFoldDB" id="A0A483LA55"/>
<accession>A0A483LA55</accession>
<dbReference type="RefSeq" id="WP_132349619.1">
    <property type="nucleotide sequence ID" value="NZ_CABFXM010000001.1"/>
</dbReference>
<gene>
    <name evidence="1" type="ORF">ETE60_15315</name>
</gene>
<evidence type="ECO:0000313" key="1">
    <source>
        <dbReference type="EMBL" id="TCX72803.1"/>
    </source>
</evidence>
<comment type="caution">
    <text evidence="1">The sequence shown here is derived from an EMBL/GenBank/DDBJ whole genome shotgun (WGS) entry which is preliminary data.</text>
</comment>